<evidence type="ECO:0000313" key="8">
    <source>
        <dbReference type="Proteomes" id="UP000280296"/>
    </source>
</evidence>
<evidence type="ECO:0000313" key="7">
    <source>
        <dbReference type="EMBL" id="RUL85718.1"/>
    </source>
</evidence>
<evidence type="ECO:0000256" key="1">
    <source>
        <dbReference type="ARBA" id="ARBA00022448"/>
    </source>
</evidence>
<dbReference type="Pfam" id="PF01152">
    <property type="entry name" value="Bac_globin"/>
    <property type="match status" value="2"/>
</dbReference>
<proteinExistence type="predicted"/>
<name>A0A432MGS1_9BACT</name>
<keyword evidence="4 5" id="KW-0408">Iron</keyword>
<organism evidence="7 8">
    <name type="scientific">Tautonia sociabilis</name>
    <dbReference type="NCBI Taxonomy" id="2080755"/>
    <lineage>
        <taxon>Bacteria</taxon>
        <taxon>Pseudomonadati</taxon>
        <taxon>Planctomycetota</taxon>
        <taxon>Planctomycetia</taxon>
        <taxon>Isosphaerales</taxon>
        <taxon>Isosphaeraceae</taxon>
        <taxon>Tautonia</taxon>
    </lineage>
</organism>
<dbReference type="GO" id="GO:0020037">
    <property type="term" value="F:heme binding"/>
    <property type="evidence" value="ECO:0007669"/>
    <property type="project" value="InterPro"/>
</dbReference>
<dbReference type="InterPro" id="IPR012292">
    <property type="entry name" value="Globin/Proto"/>
</dbReference>
<sequence>MSTMMALLPLLGGAVLSLAIAQDSAGRPASEAAETGDASEVSRAIDARVREAAAEVIREGVVLFNERRDALGCYRIYQGALIGFGPMLKHRPQLREAIASGLTRAAEAAATDVSQAAFDLRGLLDRVFEETGQVTIPDRSLWDRLGGEEAVRAVVHDFVALAAVDPDVDFFRDGRFALDAIGIARLERLLVEFISSASGGPLAYSGRGMEDVHQGMAISGAEFDALAADLAAVLRKYEVPRAEADELIALVASTRKEIVEVPPLWDRLGGEEAVRAVVDDFVARTSRNPEVNFTRDGRYPLDEDGVRRLKDLLVQFISEASGGPLVYEGRPMGPVHRGMGITRAEFDAMAADLAASLREYEVPQAEIDELLAAVESTRGQIVEGR</sequence>
<evidence type="ECO:0000256" key="4">
    <source>
        <dbReference type="ARBA" id="ARBA00023004"/>
    </source>
</evidence>
<dbReference type="GO" id="GO:0046872">
    <property type="term" value="F:metal ion binding"/>
    <property type="evidence" value="ECO:0007669"/>
    <property type="project" value="UniProtKB-KW"/>
</dbReference>
<feature type="chain" id="PRO_5019528160" evidence="6">
    <location>
        <begin position="22"/>
        <end position="385"/>
    </location>
</feature>
<keyword evidence="8" id="KW-1185">Reference proteome</keyword>
<reference evidence="7 8" key="2">
    <citation type="submission" date="2019-01" db="EMBL/GenBank/DDBJ databases">
        <title>Tautonia sociabilis, a novel thermotolerant planctomycete of Isosphaeraceae family, isolated from a 4000 m deep subterranean habitat.</title>
        <authorList>
            <person name="Kovaleva O.L."/>
            <person name="Elcheninov A.G."/>
            <person name="Van Heerden E."/>
            <person name="Toshchakov S.V."/>
            <person name="Novikov A."/>
            <person name="Bonch-Osmolovskaya E.A."/>
            <person name="Kublanov I.V."/>
        </authorList>
    </citation>
    <scope>NUCLEOTIDE SEQUENCE [LARGE SCALE GENOMIC DNA]</scope>
    <source>
        <strain evidence="7 8">GM2012</strain>
    </source>
</reference>
<comment type="caution">
    <text evidence="7">The sequence shown here is derived from an EMBL/GenBank/DDBJ whole genome shotgun (WGS) entry which is preliminary data.</text>
</comment>
<dbReference type="Proteomes" id="UP000280296">
    <property type="component" value="Unassembled WGS sequence"/>
</dbReference>
<protein>
    <submittedName>
        <fullName evidence="7">Group 1 truncated hemoglobin</fullName>
    </submittedName>
</protein>
<evidence type="ECO:0000256" key="5">
    <source>
        <dbReference type="PIRSR" id="PIRSR601486-1"/>
    </source>
</evidence>
<dbReference type="AlphaFoldDB" id="A0A432MGS1"/>
<evidence type="ECO:0000256" key="2">
    <source>
        <dbReference type="ARBA" id="ARBA00022617"/>
    </source>
</evidence>
<reference evidence="7 8" key="1">
    <citation type="submission" date="2018-12" db="EMBL/GenBank/DDBJ databases">
        <authorList>
            <person name="Toschakov S.V."/>
        </authorList>
    </citation>
    <scope>NUCLEOTIDE SEQUENCE [LARGE SCALE GENOMIC DNA]</scope>
    <source>
        <strain evidence="7 8">GM2012</strain>
    </source>
</reference>
<dbReference type="Gene3D" id="1.10.490.10">
    <property type="entry name" value="Globins"/>
    <property type="match status" value="2"/>
</dbReference>
<dbReference type="CDD" id="cd00454">
    <property type="entry name" value="TrHb1_N"/>
    <property type="match status" value="2"/>
</dbReference>
<dbReference type="EMBL" id="RYZH01000037">
    <property type="protein sequence ID" value="RUL85718.1"/>
    <property type="molecule type" value="Genomic_DNA"/>
</dbReference>
<keyword evidence="3 5" id="KW-0479">Metal-binding</keyword>
<keyword evidence="1" id="KW-0813">Transport</keyword>
<dbReference type="SUPFAM" id="SSF46458">
    <property type="entry name" value="Globin-like"/>
    <property type="match status" value="2"/>
</dbReference>
<dbReference type="InterPro" id="IPR009050">
    <property type="entry name" value="Globin-like_sf"/>
</dbReference>
<accession>A0A432MGS1</accession>
<dbReference type="OrthoDB" id="280842at2"/>
<dbReference type="InterPro" id="IPR001486">
    <property type="entry name" value="Hemoglobin_trunc"/>
</dbReference>
<keyword evidence="6" id="KW-0732">Signal</keyword>
<feature type="binding site" description="distal binding residue" evidence="5">
    <location>
        <position position="336"/>
    </location>
    <ligand>
        <name>heme</name>
        <dbReference type="ChEBI" id="CHEBI:30413"/>
    </ligand>
    <ligandPart>
        <name>Fe</name>
        <dbReference type="ChEBI" id="CHEBI:18248"/>
    </ligandPart>
</feature>
<dbReference type="GO" id="GO:0019825">
    <property type="term" value="F:oxygen binding"/>
    <property type="evidence" value="ECO:0007669"/>
    <property type="project" value="InterPro"/>
</dbReference>
<feature type="signal peptide" evidence="6">
    <location>
        <begin position="1"/>
        <end position="21"/>
    </location>
</feature>
<keyword evidence="2 5" id="KW-0349">Heme</keyword>
<gene>
    <name evidence="7" type="ORF">TsocGM_17760</name>
</gene>
<evidence type="ECO:0000256" key="6">
    <source>
        <dbReference type="SAM" id="SignalP"/>
    </source>
</evidence>
<evidence type="ECO:0000256" key="3">
    <source>
        <dbReference type="ARBA" id="ARBA00022723"/>
    </source>
</evidence>